<dbReference type="PIRSF" id="PIRSF001221">
    <property type="entry name" value="Amidase_fungi"/>
    <property type="match status" value="1"/>
</dbReference>
<accession>A0A067PFG8</accession>
<evidence type="ECO:0000256" key="2">
    <source>
        <dbReference type="ARBA" id="ARBA00009199"/>
    </source>
</evidence>
<name>A0A067PFG8_9AGAM</name>
<dbReference type="Pfam" id="PF01425">
    <property type="entry name" value="Amidase"/>
    <property type="match status" value="1"/>
</dbReference>
<feature type="active site" description="Charge relay system" evidence="5">
    <location>
        <position position="224"/>
    </location>
</feature>
<evidence type="ECO:0000313" key="7">
    <source>
        <dbReference type="EMBL" id="KDQ52580.1"/>
    </source>
</evidence>
<evidence type="ECO:0000256" key="3">
    <source>
        <dbReference type="ARBA" id="ARBA00012922"/>
    </source>
</evidence>
<dbReference type="Proteomes" id="UP000027265">
    <property type="component" value="Unassembled WGS sequence"/>
</dbReference>
<dbReference type="InParanoid" id="A0A067PFG8"/>
<dbReference type="FunCoup" id="A0A067PFG8">
    <property type="interactions" value="37"/>
</dbReference>
<dbReference type="EC" id="3.5.1.4" evidence="3"/>
<comment type="catalytic activity">
    <reaction evidence="1">
        <text>a monocarboxylic acid amide + H2O = a monocarboxylate + NH4(+)</text>
        <dbReference type="Rhea" id="RHEA:12020"/>
        <dbReference type="ChEBI" id="CHEBI:15377"/>
        <dbReference type="ChEBI" id="CHEBI:28938"/>
        <dbReference type="ChEBI" id="CHEBI:35757"/>
        <dbReference type="ChEBI" id="CHEBI:83628"/>
        <dbReference type="EC" id="3.5.1.4"/>
    </reaction>
</comment>
<sequence>MPLAIATGNPSYEAKAAQLKSRLAEQIPPSLRLPASILSNLPLDVTGIPASCGLLSPAELAITELDATAICEEIAAGKLTAVETVTAFGKRAAIAQQLSCCLVDFFLDEGIAQAKELDEYFRRKGKVIGPLHGLPISIKDHIPIKGRWASGGFLANVEVSKEDCDMTSILRRLGAGNSHDLLDIRYVVFYVKTNQPQTIMHLESHSVYGRTLNPHNTNLTPGGSSGGESALLALKGSPLGVGTDGGGSIRNPCSNCGLYGIRPTTSTMPTRGYLFYQPGYDAVLASTGPMCRSARDMDLFISAVRGAQPFLLDPSMIPMPWSVPSPSSLWGASTGRKLRVGVMMHDGVVMPHPPMLRALELAKSKLAASDEVEVIDYKPYQHDIGYDIVRELYFEDGGNAIRTMLKEGGEDSLPLTDWVILPSHTKGHDAAGIWALRYRKEIFRKAYSDHWLASGCDVLLLAPFPGCANMHDTARYWAYTAVWNLLDYPGVVFPTGIKVDPSIDVLRPQGEVMSPADAYNRSIYDANAMIGAPINLQLVARRFGDEMLLAAQEIVERIINA</sequence>
<dbReference type="STRING" id="933084.A0A067PFG8"/>
<evidence type="ECO:0000256" key="1">
    <source>
        <dbReference type="ARBA" id="ARBA00001311"/>
    </source>
</evidence>
<dbReference type="InterPro" id="IPR023631">
    <property type="entry name" value="Amidase_dom"/>
</dbReference>
<dbReference type="SUPFAM" id="SSF75304">
    <property type="entry name" value="Amidase signature (AS) enzymes"/>
    <property type="match status" value="1"/>
</dbReference>
<organism evidence="7 8">
    <name type="scientific">Jaapia argillacea MUCL 33604</name>
    <dbReference type="NCBI Taxonomy" id="933084"/>
    <lineage>
        <taxon>Eukaryota</taxon>
        <taxon>Fungi</taxon>
        <taxon>Dikarya</taxon>
        <taxon>Basidiomycota</taxon>
        <taxon>Agaricomycotina</taxon>
        <taxon>Agaricomycetes</taxon>
        <taxon>Agaricomycetidae</taxon>
        <taxon>Jaapiales</taxon>
        <taxon>Jaapiaceae</taxon>
        <taxon>Jaapia</taxon>
    </lineage>
</organism>
<dbReference type="InterPro" id="IPR036928">
    <property type="entry name" value="AS_sf"/>
</dbReference>
<dbReference type="AlphaFoldDB" id="A0A067PFG8"/>
<evidence type="ECO:0000259" key="6">
    <source>
        <dbReference type="Pfam" id="PF01425"/>
    </source>
</evidence>
<keyword evidence="4" id="KW-0378">Hydrolase</keyword>
<proteinExistence type="inferred from homology"/>
<dbReference type="EMBL" id="KL197739">
    <property type="protein sequence ID" value="KDQ52580.1"/>
    <property type="molecule type" value="Genomic_DNA"/>
</dbReference>
<evidence type="ECO:0000256" key="5">
    <source>
        <dbReference type="PIRSR" id="PIRSR001221-1"/>
    </source>
</evidence>
<dbReference type="PANTHER" id="PTHR46072:SF4">
    <property type="entry name" value="AMIDASE C550.07-RELATED"/>
    <property type="match status" value="1"/>
</dbReference>
<keyword evidence="8" id="KW-1185">Reference proteome</keyword>
<protein>
    <recommendedName>
        <fullName evidence="3">amidase</fullName>
        <ecNumber evidence="3">3.5.1.4</ecNumber>
    </recommendedName>
</protein>
<dbReference type="PANTHER" id="PTHR46072">
    <property type="entry name" value="AMIDASE-RELATED-RELATED"/>
    <property type="match status" value="1"/>
</dbReference>
<dbReference type="Gene3D" id="3.90.1300.10">
    <property type="entry name" value="Amidase signature (AS) domain"/>
    <property type="match status" value="1"/>
</dbReference>
<feature type="domain" description="Amidase" evidence="6">
    <location>
        <begin position="83"/>
        <end position="549"/>
    </location>
</feature>
<gene>
    <name evidence="7" type="ORF">JAAARDRAFT_138519</name>
</gene>
<feature type="active site" description="Charge relay system" evidence="5">
    <location>
        <position position="139"/>
    </location>
</feature>
<reference evidence="8" key="1">
    <citation type="journal article" date="2014" name="Proc. Natl. Acad. Sci. U.S.A.">
        <title>Extensive sampling of basidiomycete genomes demonstrates inadequacy of the white-rot/brown-rot paradigm for wood decay fungi.</title>
        <authorList>
            <person name="Riley R."/>
            <person name="Salamov A.A."/>
            <person name="Brown D.W."/>
            <person name="Nagy L.G."/>
            <person name="Floudas D."/>
            <person name="Held B.W."/>
            <person name="Levasseur A."/>
            <person name="Lombard V."/>
            <person name="Morin E."/>
            <person name="Otillar R."/>
            <person name="Lindquist E.A."/>
            <person name="Sun H."/>
            <person name="LaButti K.M."/>
            <person name="Schmutz J."/>
            <person name="Jabbour D."/>
            <person name="Luo H."/>
            <person name="Baker S.E."/>
            <person name="Pisabarro A.G."/>
            <person name="Walton J.D."/>
            <person name="Blanchette R.A."/>
            <person name="Henrissat B."/>
            <person name="Martin F."/>
            <person name="Cullen D."/>
            <person name="Hibbett D.S."/>
            <person name="Grigoriev I.V."/>
        </authorList>
    </citation>
    <scope>NUCLEOTIDE SEQUENCE [LARGE SCALE GENOMIC DNA]</scope>
    <source>
        <strain evidence="8">MUCL 33604</strain>
    </source>
</reference>
<dbReference type="InterPro" id="IPR020556">
    <property type="entry name" value="Amidase_CS"/>
</dbReference>
<evidence type="ECO:0000256" key="4">
    <source>
        <dbReference type="ARBA" id="ARBA00022801"/>
    </source>
</evidence>
<dbReference type="HOGENOM" id="CLU_009600_9_2_1"/>
<dbReference type="PROSITE" id="PS00571">
    <property type="entry name" value="AMIDASES"/>
    <property type="match status" value="1"/>
</dbReference>
<feature type="active site" description="Acyl-ester intermediate" evidence="5">
    <location>
        <position position="248"/>
    </location>
</feature>
<comment type="similarity">
    <text evidence="2">Belongs to the amidase family.</text>
</comment>
<dbReference type="GO" id="GO:0004040">
    <property type="term" value="F:amidase activity"/>
    <property type="evidence" value="ECO:0007669"/>
    <property type="project" value="UniProtKB-EC"/>
</dbReference>
<dbReference type="OrthoDB" id="6428749at2759"/>
<evidence type="ECO:0000313" key="8">
    <source>
        <dbReference type="Proteomes" id="UP000027265"/>
    </source>
</evidence>